<accession>A0A1G9EAA0</accession>
<reference evidence="5" key="1">
    <citation type="submission" date="2016-10" db="EMBL/GenBank/DDBJ databases">
        <authorList>
            <person name="Varghese N."/>
            <person name="Submissions S."/>
        </authorList>
    </citation>
    <scope>NUCLEOTIDE SEQUENCE [LARGE SCALE GENOMIC DNA]</scope>
    <source>
        <strain evidence="5">CGMCC 1.10789</strain>
    </source>
</reference>
<dbReference type="STRING" id="990712.SAMN05216257_104218"/>
<evidence type="ECO:0000313" key="5">
    <source>
        <dbReference type="Proteomes" id="UP000199328"/>
    </source>
</evidence>
<gene>
    <name evidence="4" type="ORF">SAMN05216257_104218</name>
</gene>
<evidence type="ECO:0000256" key="2">
    <source>
        <dbReference type="SAM" id="MobiDB-lite"/>
    </source>
</evidence>
<dbReference type="Gene3D" id="1.10.530.10">
    <property type="match status" value="1"/>
</dbReference>
<dbReference type="Pfam" id="PF01464">
    <property type="entry name" value="SLT"/>
    <property type="match status" value="1"/>
</dbReference>
<protein>
    <submittedName>
        <fullName evidence="4">Transglycosylase SLT domain-containing protein</fullName>
    </submittedName>
</protein>
<evidence type="ECO:0000256" key="1">
    <source>
        <dbReference type="ARBA" id="ARBA00009387"/>
    </source>
</evidence>
<dbReference type="OrthoDB" id="5945995at2"/>
<feature type="domain" description="Transglycosylase SLT" evidence="3">
    <location>
        <begin position="108"/>
        <end position="164"/>
    </location>
</feature>
<dbReference type="AlphaFoldDB" id="A0A1G9EAA0"/>
<name>A0A1G9EAA0_9RHOB</name>
<organism evidence="4 5">
    <name type="scientific">Meinhardsimonia xiamenensis</name>
    <dbReference type="NCBI Taxonomy" id="990712"/>
    <lineage>
        <taxon>Bacteria</taxon>
        <taxon>Pseudomonadati</taxon>
        <taxon>Pseudomonadota</taxon>
        <taxon>Alphaproteobacteria</taxon>
        <taxon>Rhodobacterales</taxon>
        <taxon>Paracoccaceae</taxon>
        <taxon>Meinhardsimonia</taxon>
    </lineage>
</organism>
<feature type="region of interest" description="Disordered" evidence="2">
    <location>
        <begin position="188"/>
        <end position="211"/>
    </location>
</feature>
<dbReference type="EMBL" id="FNFV01000004">
    <property type="protein sequence ID" value="SDK73090.1"/>
    <property type="molecule type" value="Genomic_DNA"/>
</dbReference>
<evidence type="ECO:0000313" key="4">
    <source>
        <dbReference type="EMBL" id="SDK73090.1"/>
    </source>
</evidence>
<dbReference type="InterPro" id="IPR008258">
    <property type="entry name" value="Transglycosylase_SLT_dom_1"/>
</dbReference>
<dbReference type="Proteomes" id="UP000199328">
    <property type="component" value="Unassembled WGS sequence"/>
</dbReference>
<keyword evidence="5" id="KW-1185">Reference proteome</keyword>
<comment type="similarity">
    <text evidence="1">Belongs to the virb1 family.</text>
</comment>
<sequence length="242" mass="26611">MTRTERWRLIPPLIAFSMALLTVLVSAPNPASAWAATCERAARRAAAAYGVPDRVLQAIALAESGRPLGQRFGPWPWTVNAAGEGHWFESRREALDFARALHARGERNLDLGCFQINYRWHGSAFSSMAEMFDPVASAMYAARFLKQLHRETGDWVTAAGAYHSRKEVHASRYRNRFRAILARFEVPASTQGDPPAGSTDRTLQGNATGPLLSSARAHEPRLGSLVPLVQQGPMPLVQGLKP</sequence>
<dbReference type="CDD" id="cd13400">
    <property type="entry name" value="LT_IagB-like"/>
    <property type="match status" value="1"/>
</dbReference>
<proteinExistence type="inferred from homology"/>
<dbReference type="RefSeq" id="WP_092500434.1">
    <property type="nucleotide sequence ID" value="NZ_FNFV01000004.1"/>
</dbReference>
<evidence type="ECO:0000259" key="3">
    <source>
        <dbReference type="Pfam" id="PF01464"/>
    </source>
</evidence>
<dbReference type="SUPFAM" id="SSF53955">
    <property type="entry name" value="Lysozyme-like"/>
    <property type="match status" value="1"/>
</dbReference>
<dbReference type="InterPro" id="IPR023346">
    <property type="entry name" value="Lysozyme-like_dom_sf"/>
</dbReference>